<dbReference type="STRING" id="1590841.A0A2R6RTU6"/>
<dbReference type="InterPro" id="IPR039780">
    <property type="entry name" value="Mot2"/>
</dbReference>
<name>A0A2R6RTU6_ACTCC</name>
<dbReference type="EMBL" id="NKQK01000003">
    <property type="protein sequence ID" value="PSS33441.1"/>
    <property type="molecule type" value="Genomic_DNA"/>
</dbReference>
<keyword evidence="1" id="KW-0479">Metal-binding</keyword>
<dbReference type="GO" id="GO:0003723">
    <property type="term" value="F:RNA binding"/>
    <property type="evidence" value="ECO:0007669"/>
    <property type="project" value="UniProtKB-UniRule"/>
</dbReference>
<dbReference type="InterPro" id="IPR034261">
    <property type="entry name" value="CNOT4_RRM"/>
</dbReference>
<feature type="domain" description="RRM" evidence="5">
    <location>
        <begin position="109"/>
        <end position="195"/>
    </location>
</feature>
<dbReference type="InterPro" id="IPR035979">
    <property type="entry name" value="RBD_domain_sf"/>
</dbReference>
<dbReference type="InterPro" id="IPR003954">
    <property type="entry name" value="RRM_euk-type"/>
</dbReference>
<reference evidence="7" key="2">
    <citation type="journal article" date="2018" name="BMC Genomics">
        <title>A manually annotated Actinidia chinensis var. chinensis (kiwifruit) genome highlights the challenges associated with draft genomes and gene prediction in plants.</title>
        <authorList>
            <person name="Pilkington S.M."/>
            <person name="Crowhurst R."/>
            <person name="Hilario E."/>
            <person name="Nardozza S."/>
            <person name="Fraser L."/>
            <person name="Peng Y."/>
            <person name="Gunaseelan K."/>
            <person name="Simpson R."/>
            <person name="Tahir J."/>
            <person name="Deroles S.C."/>
            <person name="Templeton K."/>
            <person name="Luo Z."/>
            <person name="Davy M."/>
            <person name="Cheng C."/>
            <person name="McNeilage M."/>
            <person name="Scaglione D."/>
            <person name="Liu Y."/>
            <person name="Zhang Q."/>
            <person name="Datson P."/>
            <person name="De Silva N."/>
            <person name="Gardiner S.E."/>
            <person name="Bassett H."/>
            <person name="Chagne D."/>
            <person name="McCallum J."/>
            <person name="Dzierzon H."/>
            <person name="Deng C."/>
            <person name="Wang Y.Y."/>
            <person name="Barron L."/>
            <person name="Manako K."/>
            <person name="Bowen J."/>
            <person name="Foster T.M."/>
            <person name="Erridge Z.A."/>
            <person name="Tiffin H."/>
            <person name="Waite C.N."/>
            <person name="Davies K.M."/>
            <person name="Grierson E.P."/>
            <person name="Laing W.A."/>
            <person name="Kirk R."/>
            <person name="Chen X."/>
            <person name="Wood M."/>
            <person name="Montefiori M."/>
            <person name="Brummell D.A."/>
            <person name="Schwinn K.E."/>
            <person name="Catanach A."/>
            <person name="Fullerton C."/>
            <person name="Li D."/>
            <person name="Meiyalaghan S."/>
            <person name="Nieuwenhuizen N."/>
            <person name="Read N."/>
            <person name="Prakash R."/>
            <person name="Hunter D."/>
            <person name="Zhang H."/>
            <person name="McKenzie M."/>
            <person name="Knabel M."/>
            <person name="Harris A."/>
            <person name="Allan A.C."/>
            <person name="Gleave A."/>
            <person name="Chen A."/>
            <person name="Janssen B.J."/>
            <person name="Plunkett B."/>
            <person name="Ampomah-Dwamena C."/>
            <person name="Voogd C."/>
            <person name="Leif D."/>
            <person name="Lafferty D."/>
            <person name="Souleyre E.J.F."/>
            <person name="Varkonyi-Gasic E."/>
            <person name="Gambi F."/>
            <person name="Hanley J."/>
            <person name="Yao J.L."/>
            <person name="Cheung J."/>
            <person name="David K.M."/>
            <person name="Warren B."/>
            <person name="Marsh K."/>
            <person name="Snowden K.C."/>
            <person name="Lin-Wang K."/>
            <person name="Brian L."/>
            <person name="Martinez-Sanchez M."/>
            <person name="Wang M."/>
            <person name="Ileperuma N."/>
            <person name="Macnee N."/>
            <person name="Campin R."/>
            <person name="McAtee P."/>
            <person name="Drummond R.S.M."/>
            <person name="Espley R.V."/>
            <person name="Ireland H.S."/>
            <person name="Wu R."/>
            <person name="Atkinson R.G."/>
            <person name="Karunairetnam S."/>
            <person name="Bulley S."/>
            <person name="Chunkath S."/>
            <person name="Hanley Z."/>
            <person name="Storey R."/>
            <person name="Thrimawithana A.H."/>
            <person name="Thomson S."/>
            <person name="David C."/>
            <person name="Testolin R."/>
            <person name="Huang H."/>
            <person name="Hellens R.P."/>
            <person name="Schaffer R.J."/>
        </authorList>
    </citation>
    <scope>NUCLEOTIDE SEQUENCE [LARGE SCALE GENOMIC DNA]</scope>
    <source>
        <strain evidence="7">cv. Red5</strain>
    </source>
</reference>
<dbReference type="InParanoid" id="A0A2R6RTU6"/>
<feature type="region of interest" description="Disordered" evidence="3">
    <location>
        <begin position="312"/>
        <end position="342"/>
    </location>
</feature>
<keyword evidence="1" id="KW-0862">Zinc</keyword>
<evidence type="ECO:0000256" key="2">
    <source>
        <dbReference type="PROSITE-ProRule" id="PRU00176"/>
    </source>
</evidence>
<dbReference type="Gramene" id="PSS33441">
    <property type="protein sequence ID" value="PSS33441"/>
    <property type="gene ID" value="CEY00_Acc03827"/>
</dbReference>
<protein>
    <submittedName>
        <fullName evidence="6">General negative regulator of transcription C16C9.04c like</fullName>
    </submittedName>
</protein>
<dbReference type="GO" id="GO:0008270">
    <property type="term" value="F:zinc ion binding"/>
    <property type="evidence" value="ECO:0007669"/>
    <property type="project" value="UniProtKB-KW"/>
</dbReference>
<gene>
    <name evidence="6" type="ORF">CEY00_Acc03827</name>
</gene>
<accession>A0A2R6RTU6</accession>
<evidence type="ECO:0000313" key="6">
    <source>
        <dbReference type="EMBL" id="PSS33441.1"/>
    </source>
</evidence>
<dbReference type="SUPFAM" id="SSF57850">
    <property type="entry name" value="RING/U-box"/>
    <property type="match status" value="1"/>
</dbReference>
<comment type="caution">
    <text evidence="6">The sequence shown here is derived from an EMBL/GenBank/DDBJ whole genome shotgun (WGS) entry which is preliminary data.</text>
</comment>
<dbReference type="CDD" id="cd12438">
    <property type="entry name" value="RRM_CNOT4"/>
    <property type="match status" value="1"/>
</dbReference>
<proteinExistence type="predicted"/>
<evidence type="ECO:0000256" key="1">
    <source>
        <dbReference type="PROSITE-ProRule" id="PRU00175"/>
    </source>
</evidence>
<evidence type="ECO:0000259" key="4">
    <source>
        <dbReference type="PROSITE" id="PS50089"/>
    </source>
</evidence>
<keyword evidence="1" id="KW-0863">Zinc-finger</keyword>
<dbReference type="InterPro" id="IPR001841">
    <property type="entry name" value="Znf_RING"/>
</dbReference>
<dbReference type="PANTHER" id="PTHR12603:SF10">
    <property type="entry name" value="TRANSCRIPTION FACTOR C2H2 FAMILY"/>
    <property type="match status" value="1"/>
</dbReference>
<dbReference type="FunFam" id="3.30.70.330:FF:000161">
    <property type="entry name" value="RNA binding (RRM/RBD/RNP motifs) family protein"/>
    <property type="match status" value="1"/>
</dbReference>
<dbReference type="GO" id="GO:0030014">
    <property type="term" value="C:CCR4-NOT complex"/>
    <property type="evidence" value="ECO:0007669"/>
    <property type="project" value="InterPro"/>
</dbReference>
<keyword evidence="7" id="KW-1185">Reference proteome</keyword>
<dbReference type="SMART" id="SM00361">
    <property type="entry name" value="RRM_1"/>
    <property type="match status" value="1"/>
</dbReference>
<dbReference type="InterPro" id="IPR000504">
    <property type="entry name" value="RRM_dom"/>
</dbReference>
<dbReference type="SUPFAM" id="SSF54928">
    <property type="entry name" value="RNA-binding domain, RBD"/>
    <property type="match status" value="1"/>
</dbReference>
<dbReference type="InterPro" id="IPR039515">
    <property type="entry name" value="NOT4_mRING-HC-C4C4"/>
</dbReference>
<dbReference type="GO" id="GO:0004842">
    <property type="term" value="F:ubiquitin-protein transferase activity"/>
    <property type="evidence" value="ECO:0007669"/>
    <property type="project" value="InterPro"/>
</dbReference>
<feature type="domain" description="RING-type" evidence="4">
    <location>
        <begin position="9"/>
        <end position="57"/>
    </location>
</feature>
<dbReference type="Pfam" id="PF14570">
    <property type="entry name" value="zf-RING_4"/>
    <property type="match status" value="1"/>
</dbReference>
<dbReference type="PROSITE" id="PS50089">
    <property type="entry name" value="ZF_RING_2"/>
    <property type="match status" value="1"/>
</dbReference>
<dbReference type="PROSITE" id="PS50102">
    <property type="entry name" value="RRM"/>
    <property type="match status" value="1"/>
</dbReference>
<dbReference type="Proteomes" id="UP000241394">
    <property type="component" value="Chromosome LG3"/>
</dbReference>
<organism evidence="6 7">
    <name type="scientific">Actinidia chinensis var. chinensis</name>
    <name type="common">Chinese soft-hair kiwi</name>
    <dbReference type="NCBI Taxonomy" id="1590841"/>
    <lineage>
        <taxon>Eukaryota</taxon>
        <taxon>Viridiplantae</taxon>
        <taxon>Streptophyta</taxon>
        <taxon>Embryophyta</taxon>
        <taxon>Tracheophyta</taxon>
        <taxon>Spermatophyta</taxon>
        <taxon>Magnoliopsida</taxon>
        <taxon>eudicotyledons</taxon>
        <taxon>Gunneridae</taxon>
        <taxon>Pentapetalae</taxon>
        <taxon>asterids</taxon>
        <taxon>Ericales</taxon>
        <taxon>Actinidiaceae</taxon>
        <taxon>Actinidia</taxon>
    </lineage>
</organism>
<evidence type="ECO:0000313" key="7">
    <source>
        <dbReference type="Proteomes" id="UP000241394"/>
    </source>
</evidence>
<dbReference type="OrthoDB" id="1923159at2759"/>
<dbReference type="OMA" id="ANENGHN"/>
<dbReference type="PANTHER" id="PTHR12603">
    <property type="entry name" value="CCR4-NOT TRANSCRIPTION COMPLEX RELATED"/>
    <property type="match status" value="1"/>
</dbReference>
<dbReference type="InterPro" id="IPR012677">
    <property type="entry name" value="Nucleotide-bd_a/b_plait_sf"/>
</dbReference>
<dbReference type="Gene3D" id="3.30.40.10">
    <property type="entry name" value="Zinc/RING finger domain, C3HC4 (zinc finger)"/>
    <property type="match status" value="1"/>
</dbReference>
<dbReference type="CDD" id="cd16618">
    <property type="entry name" value="mRING-HC-C4C4_CNOT4"/>
    <property type="match status" value="1"/>
</dbReference>
<keyword evidence="2" id="KW-0694">RNA-binding</keyword>
<dbReference type="Pfam" id="PF00076">
    <property type="entry name" value="RRM_1"/>
    <property type="match status" value="1"/>
</dbReference>
<dbReference type="GO" id="GO:0016567">
    <property type="term" value="P:protein ubiquitination"/>
    <property type="evidence" value="ECO:0007669"/>
    <property type="project" value="TreeGrafter"/>
</dbReference>
<evidence type="ECO:0000256" key="3">
    <source>
        <dbReference type="SAM" id="MobiDB-lite"/>
    </source>
</evidence>
<dbReference type="InterPro" id="IPR013083">
    <property type="entry name" value="Znf_RING/FYVE/PHD"/>
</dbReference>
<sequence>MSNEGEKKCPLCAEEMDWTDRQFNPCKCGYKVCVWCWHHIMDMAEKDETEGRCPACRTPYDKEKIVAMEANCQRVVSTKKEQKSKPQKPKLKKPEVSKDLTSVRVIQRRMAYVIGLPLRLADENLLQQKEYFGQYGKVTKVSLSRTAGGAIQQFVNDTCSVYVTYSKEEEAIRCIQSVHGFVLEGSFLRASFGTAKYCHAWLRNMPCANSACLYLHSIGADEDSFSKDEEAAVHTRNRVHQIVGATHNMQRLSGNMLPPPIDDPFNSSRVGTDKAAQRQETVFDSSLSNIGQVSKKYSSFPDSMENKEHYFGGPQHHVSRAQSSTPPGFSVPPREPSPGFSARERTNQVFSASSGSNLVNISSLANNQFYARSAGHMNNAHDFDFMDPAVLAVGRGKSTNMLNNSGFEARSTSTQQPTTYEDEAKLWHLMQQSGSYHQDPKYSLMFSQENQSANRERVFSGHNGNGFSAMNDTYGYSSMLMDQQQTYNPNPFPGTQLSQQKYGNGHVSNGYCPGLDKAEIPRNERIGLNKYYPGYGDLMLQMPGTGDVYNRVYGL</sequence>
<dbReference type="AlphaFoldDB" id="A0A2R6RTU6"/>
<evidence type="ECO:0000259" key="5">
    <source>
        <dbReference type="PROSITE" id="PS50102"/>
    </source>
</evidence>
<reference evidence="6 7" key="1">
    <citation type="submission" date="2017-07" db="EMBL/GenBank/DDBJ databases">
        <title>An improved, manually edited Actinidia chinensis var. chinensis (kiwifruit) genome highlights the challenges associated with draft genomes and gene prediction in plants.</title>
        <authorList>
            <person name="Pilkington S."/>
            <person name="Crowhurst R."/>
            <person name="Hilario E."/>
            <person name="Nardozza S."/>
            <person name="Fraser L."/>
            <person name="Peng Y."/>
            <person name="Gunaseelan K."/>
            <person name="Simpson R."/>
            <person name="Tahir J."/>
            <person name="Deroles S."/>
            <person name="Templeton K."/>
            <person name="Luo Z."/>
            <person name="Davy M."/>
            <person name="Cheng C."/>
            <person name="Mcneilage M."/>
            <person name="Scaglione D."/>
            <person name="Liu Y."/>
            <person name="Zhang Q."/>
            <person name="Datson P."/>
            <person name="De Silva N."/>
            <person name="Gardiner S."/>
            <person name="Bassett H."/>
            <person name="Chagne D."/>
            <person name="Mccallum J."/>
            <person name="Dzierzon H."/>
            <person name="Deng C."/>
            <person name="Wang Y.-Y."/>
            <person name="Barron N."/>
            <person name="Manako K."/>
            <person name="Bowen J."/>
            <person name="Foster T."/>
            <person name="Erridge Z."/>
            <person name="Tiffin H."/>
            <person name="Waite C."/>
            <person name="Davies K."/>
            <person name="Grierson E."/>
            <person name="Laing W."/>
            <person name="Kirk R."/>
            <person name="Chen X."/>
            <person name="Wood M."/>
            <person name="Montefiori M."/>
            <person name="Brummell D."/>
            <person name="Schwinn K."/>
            <person name="Catanach A."/>
            <person name="Fullerton C."/>
            <person name="Li D."/>
            <person name="Meiyalaghan S."/>
            <person name="Nieuwenhuizen N."/>
            <person name="Read N."/>
            <person name="Prakash R."/>
            <person name="Hunter D."/>
            <person name="Zhang H."/>
            <person name="Mckenzie M."/>
            <person name="Knabel M."/>
            <person name="Harris A."/>
            <person name="Allan A."/>
            <person name="Chen A."/>
            <person name="Janssen B."/>
            <person name="Plunkett B."/>
            <person name="Dwamena C."/>
            <person name="Voogd C."/>
            <person name="Leif D."/>
            <person name="Lafferty D."/>
            <person name="Souleyre E."/>
            <person name="Varkonyi-Gasic E."/>
            <person name="Gambi F."/>
            <person name="Hanley J."/>
            <person name="Yao J.-L."/>
            <person name="Cheung J."/>
            <person name="David K."/>
            <person name="Warren B."/>
            <person name="Marsh K."/>
            <person name="Snowden K."/>
            <person name="Lin-Wang K."/>
            <person name="Brian L."/>
            <person name="Martinez-Sanchez M."/>
            <person name="Wang M."/>
            <person name="Ileperuma N."/>
            <person name="Macnee N."/>
            <person name="Campin R."/>
            <person name="Mcatee P."/>
            <person name="Drummond R."/>
            <person name="Espley R."/>
            <person name="Ireland H."/>
            <person name="Wu R."/>
            <person name="Atkinson R."/>
            <person name="Karunairetnam S."/>
            <person name="Bulley S."/>
            <person name="Chunkath S."/>
            <person name="Hanley Z."/>
            <person name="Storey R."/>
            <person name="Thrimawithana A."/>
            <person name="Thomson S."/>
            <person name="David C."/>
            <person name="Testolin R."/>
        </authorList>
    </citation>
    <scope>NUCLEOTIDE SEQUENCE [LARGE SCALE GENOMIC DNA]</scope>
    <source>
        <strain evidence="7">cv. Red5</strain>
        <tissue evidence="6">Young leaf</tissue>
    </source>
</reference>
<dbReference type="Gene3D" id="3.30.70.330">
    <property type="match status" value="1"/>
</dbReference>